<dbReference type="InterPro" id="IPR007278">
    <property type="entry name" value="DUF397"/>
</dbReference>
<dbReference type="Proteomes" id="UP001595859">
    <property type="component" value="Unassembled WGS sequence"/>
</dbReference>
<proteinExistence type="predicted"/>
<dbReference type="Pfam" id="PF04149">
    <property type="entry name" value="DUF397"/>
    <property type="match status" value="1"/>
</dbReference>
<protein>
    <submittedName>
        <fullName evidence="2">DUF397 domain-containing protein</fullName>
    </submittedName>
</protein>
<gene>
    <name evidence="2" type="ORF">ACFPCV_34675</name>
</gene>
<comment type="caution">
    <text evidence="2">The sequence shown here is derived from an EMBL/GenBank/DDBJ whole genome shotgun (WGS) entry which is preliminary data.</text>
</comment>
<reference evidence="3" key="1">
    <citation type="journal article" date="2019" name="Int. J. Syst. Evol. Microbiol.">
        <title>The Global Catalogue of Microorganisms (GCM) 10K type strain sequencing project: providing services to taxonomists for standard genome sequencing and annotation.</title>
        <authorList>
            <consortium name="The Broad Institute Genomics Platform"/>
            <consortium name="The Broad Institute Genome Sequencing Center for Infectious Disease"/>
            <person name="Wu L."/>
            <person name="Ma J."/>
        </authorList>
    </citation>
    <scope>NUCLEOTIDE SEQUENCE [LARGE SCALE GENOMIC DNA]</scope>
    <source>
        <strain evidence="3">ZS-22-S1</strain>
    </source>
</reference>
<sequence>MTNSTAWRRSSRSFGGDCVEVNKTPTHVHLRDSKDPGQILDIPADDGGGFIGFAKRQWRSRMIPQPGTFGGASSIDLA</sequence>
<keyword evidence="3" id="KW-1185">Reference proteome</keyword>
<dbReference type="EMBL" id="JBHSIS010000023">
    <property type="protein sequence ID" value="MFC4858671.1"/>
    <property type="molecule type" value="Genomic_DNA"/>
</dbReference>
<organism evidence="2 3">
    <name type="scientific">Actinophytocola glycyrrhizae</name>
    <dbReference type="NCBI Taxonomy" id="2044873"/>
    <lineage>
        <taxon>Bacteria</taxon>
        <taxon>Bacillati</taxon>
        <taxon>Actinomycetota</taxon>
        <taxon>Actinomycetes</taxon>
        <taxon>Pseudonocardiales</taxon>
        <taxon>Pseudonocardiaceae</taxon>
    </lineage>
</organism>
<feature type="domain" description="DUF397" evidence="1">
    <location>
        <begin position="6"/>
        <end position="55"/>
    </location>
</feature>
<evidence type="ECO:0000259" key="1">
    <source>
        <dbReference type="Pfam" id="PF04149"/>
    </source>
</evidence>
<name>A0ABV9SE21_9PSEU</name>
<accession>A0ABV9SE21</accession>
<evidence type="ECO:0000313" key="3">
    <source>
        <dbReference type="Proteomes" id="UP001595859"/>
    </source>
</evidence>
<evidence type="ECO:0000313" key="2">
    <source>
        <dbReference type="EMBL" id="MFC4858671.1"/>
    </source>
</evidence>
<dbReference type="RefSeq" id="WP_378061284.1">
    <property type="nucleotide sequence ID" value="NZ_JBHSIS010000023.1"/>
</dbReference>